<name>A0ACB9F250_CICIN</name>
<sequence length="708" mass="78697">MSNKHLSFYYLIILFVLLLRSPPSAAVDFIINSFNSTSVSLYGNATIQSNILTLTNSTPVQIGRALYPQKIPTKNSSSLLPFSTSFIFAMAPKRKVLPGHGLVFLFTPVTGIRNANAAQNLGLFSRAVDGNSSNRVFGVEFDVFRNEEFRDINDNHVGIDVNSLTSVNSTEAGYFQDQDGVFRRLQLNNGRNYQVWIDYKDFAINVTMAPVGMKKPTRCLICVPLNLSDVFEDEMYVGFTAGTGALTQSHKILSWSFSNSNFSLSDGLITHGLPSFVLPGEPIYKSTGFIIGLTLGILVIVITSGFFGFIWIKRKRRLAKEKEDMEDWELEYWPHRIPFQEVDLATKSFSDENVIGVGGNGKVYKGVIGGTEIAVKRIAHDNNDGVREFLAEVSSLGRLKHRNLVGLKGWCKKEKGSLILVYDYMENGSLDKMLFNRKDDMKILNFNDRMRILKDVANGILYLHEGWEAKVLHRDIKSSNVLLDKELNAKLGDFGLARMHQHGQVATTTRVVGTAGYLAPEVIKTGRASTQTDVFSFGILILEVITGKRPINEGTIPLVNWVSQLMEKGELVSAMDENLTQTGGEIDHEEVEMVLHLGLLCSHPDPKLRPTMRQIVKALEGEKKKEGGESEAEGMEVYLLEKMKSLDLWSKYAQTMRSGSASYSHPTFGEVRAGFSSSMSISLSDIVDGFLPGFQVQANLKFESGSDD</sequence>
<dbReference type="Proteomes" id="UP001055811">
    <property type="component" value="Linkage Group LG03"/>
</dbReference>
<reference evidence="1 2" key="2">
    <citation type="journal article" date="2022" name="Mol. Ecol. Resour.">
        <title>The genomes of chicory, endive, great burdock and yacon provide insights into Asteraceae paleo-polyploidization history and plant inulin production.</title>
        <authorList>
            <person name="Fan W."/>
            <person name="Wang S."/>
            <person name="Wang H."/>
            <person name="Wang A."/>
            <person name="Jiang F."/>
            <person name="Liu H."/>
            <person name="Zhao H."/>
            <person name="Xu D."/>
            <person name="Zhang Y."/>
        </authorList>
    </citation>
    <scope>NUCLEOTIDE SEQUENCE [LARGE SCALE GENOMIC DNA]</scope>
    <source>
        <strain evidence="2">cv. Punajuju</strain>
        <tissue evidence="1">Leaves</tissue>
    </source>
</reference>
<organism evidence="1 2">
    <name type="scientific">Cichorium intybus</name>
    <name type="common">Chicory</name>
    <dbReference type="NCBI Taxonomy" id="13427"/>
    <lineage>
        <taxon>Eukaryota</taxon>
        <taxon>Viridiplantae</taxon>
        <taxon>Streptophyta</taxon>
        <taxon>Embryophyta</taxon>
        <taxon>Tracheophyta</taxon>
        <taxon>Spermatophyta</taxon>
        <taxon>Magnoliopsida</taxon>
        <taxon>eudicotyledons</taxon>
        <taxon>Gunneridae</taxon>
        <taxon>Pentapetalae</taxon>
        <taxon>asterids</taxon>
        <taxon>campanulids</taxon>
        <taxon>Asterales</taxon>
        <taxon>Asteraceae</taxon>
        <taxon>Cichorioideae</taxon>
        <taxon>Cichorieae</taxon>
        <taxon>Cichoriinae</taxon>
        <taxon>Cichorium</taxon>
    </lineage>
</organism>
<reference evidence="2" key="1">
    <citation type="journal article" date="2022" name="Mol. Ecol. Resour.">
        <title>The genomes of chicory, endive, great burdock and yacon provide insights into Asteraceae palaeo-polyploidization history and plant inulin production.</title>
        <authorList>
            <person name="Fan W."/>
            <person name="Wang S."/>
            <person name="Wang H."/>
            <person name="Wang A."/>
            <person name="Jiang F."/>
            <person name="Liu H."/>
            <person name="Zhao H."/>
            <person name="Xu D."/>
            <person name="Zhang Y."/>
        </authorList>
    </citation>
    <scope>NUCLEOTIDE SEQUENCE [LARGE SCALE GENOMIC DNA]</scope>
    <source>
        <strain evidence="2">cv. Punajuju</strain>
    </source>
</reference>
<proteinExistence type="predicted"/>
<keyword evidence="2" id="KW-1185">Reference proteome</keyword>
<comment type="caution">
    <text evidence="1">The sequence shown here is derived from an EMBL/GenBank/DDBJ whole genome shotgun (WGS) entry which is preliminary data.</text>
</comment>
<accession>A0ACB9F250</accession>
<evidence type="ECO:0000313" key="1">
    <source>
        <dbReference type="EMBL" id="KAI3765025.1"/>
    </source>
</evidence>
<evidence type="ECO:0000313" key="2">
    <source>
        <dbReference type="Proteomes" id="UP001055811"/>
    </source>
</evidence>
<protein>
    <submittedName>
        <fullName evidence="1">Uncharacterized protein</fullName>
    </submittedName>
</protein>
<dbReference type="EMBL" id="CM042011">
    <property type="protein sequence ID" value="KAI3765025.1"/>
    <property type="molecule type" value="Genomic_DNA"/>
</dbReference>
<gene>
    <name evidence="1" type="ORF">L2E82_15046</name>
</gene>